<organism evidence="1 2">
    <name type="scientific">Pseudaminobacter soli</name>
    <name type="common">ex Li et al. 2025</name>
    <dbReference type="NCBI Taxonomy" id="1295366"/>
    <lineage>
        <taxon>Bacteria</taxon>
        <taxon>Pseudomonadati</taxon>
        <taxon>Pseudomonadota</taxon>
        <taxon>Alphaproteobacteria</taxon>
        <taxon>Hyphomicrobiales</taxon>
        <taxon>Phyllobacteriaceae</taxon>
        <taxon>Pseudaminobacter</taxon>
    </lineage>
</organism>
<evidence type="ECO:0000313" key="1">
    <source>
        <dbReference type="EMBL" id="PSJ55787.1"/>
    </source>
</evidence>
<accession>A0A2P7RZX1</accession>
<proteinExistence type="predicted"/>
<comment type="caution">
    <text evidence="1">The sequence shown here is derived from an EMBL/GenBank/DDBJ whole genome shotgun (WGS) entry which is preliminary data.</text>
</comment>
<sequence>MSKDDLGIVVSAICGASGAGRAPGLSVEHQVMIELGRLLMRAITKQFGDKIYQPDIIPSLTAYFEHQARPTR</sequence>
<protein>
    <submittedName>
        <fullName evidence="1">Uncharacterized protein</fullName>
    </submittedName>
</protein>
<evidence type="ECO:0000313" key="2">
    <source>
        <dbReference type="Proteomes" id="UP000240653"/>
    </source>
</evidence>
<reference evidence="1 2" key="1">
    <citation type="submission" date="2018-03" db="EMBL/GenBank/DDBJ databases">
        <title>The draft genome of Mesorhizobium soli JCM 19897.</title>
        <authorList>
            <person name="Li L."/>
            <person name="Liu L."/>
            <person name="Liang L."/>
            <person name="Wang T."/>
            <person name="Zhang X."/>
        </authorList>
    </citation>
    <scope>NUCLEOTIDE SEQUENCE [LARGE SCALE GENOMIC DNA]</scope>
    <source>
        <strain evidence="1 2">JCM 19897</strain>
    </source>
</reference>
<keyword evidence="2" id="KW-1185">Reference proteome</keyword>
<name>A0A2P7RZX1_9HYPH</name>
<gene>
    <name evidence="1" type="ORF">C7I85_26225</name>
</gene>
<dbReference type="EMBL" id="PXYL01000022">
    <property type="protein sequence ID" value="PSJ55787.1"/>
    <property type="molecule type" value="Genomic_DNA"/>
</dbReference>
<dbReference type="Proteomes" id="UP000240653">
    <property type="component" value="Unassembled WGS sequence"/>
</dbReference>
<dbReference type="AlphaFoldDB" id="A0A2P7RZX1"/>